<evidence type="ECO:0000313" key="9">
    <source>
        <dbReference type="Proteomes" id="UP000503004"/>
    </source>
</evidence>
<dbReference type="EMBL" id="CP046565">
    <property type="protein sequence ID" value="QJD28545.1"/>
    <property type="molecule type" value="Genomic_DNA"/>
</dbReference>
<sequence length="452" mass="48776">MTDQRFVHVQWSSRLAFILAASGSAIGLGNIWKFPYLTGDNGGGAFVLVYLLCVAVIGIPIMIAETLLGRRGRQSPINAMLSLAEAAKASPAWQYAGWLGVVSGFLILSYYSVIAGWAMAYIFKMNSALFTHVSPETATRFFDEFRTDPQIQVIWHTLFMAATMAIVSRGVSGGLEKGTRYMMPALLVMLVVLVLYAMGTEGFGRAIAFLFLPDFSRLSGESVLTAMGQAFFSLGLGMGSIMVYGSYLPSHVSIARSTLFIAAADTTVALLAGLAIFPIVFSNHLEPGMGPGLIFQTLPIAFGAMPGGSFFGALFFVLVFFAALTSSIAMIEPAVAWLTENRGMSREAASAWSGLACWGLGLGTLLSFSSWSDVRFFGRNLFELIDFLTADIMLPAGGLLVAVFAGWVLSRKDTEEELEMAEPRGYEAWRFLVRYVAPAGMGIIFLKALGVI</sequence>
<evidence type="ECO:0000313" key="8">
    <source>
        <dbReference type="EMBL" id="QJD28545.1"/>
    </source>
</evidence>
<keyword evidence="9" id="KW-1185">Reference proteome</keyword>
<evidence type="ECO:0000256" key="4">
    <source>
        <dbReference type="ARBA" id="ARBA00022989"/>
    </source>
</evidence>
<organism evidence="8 9">
    <name type="scientific">Methylococcus geothermalis</name>
    <dbReference type="NCBI Taxonomy" id="2681310"/>
    <lineage>
        <taxon>Bacteria</taxon>
        <taxon>Pseudomonadati</taxon>
        <taxon>Pseudomonadota</taxon>
        <taxon>Gammaproteobacteria</taxon>
        <taxon>Methylococcales</taxon>
        <taxon>Methylococcaceae</taxon>
        <taxon>Methylococcus</taxon>
    </lineage>
</organism>
<feature type="transmembrane region" description="Helical" evidence="7">
    <location>
        <begin position="12"/>
        <end position="32"/>
    </location>
</feature>
<protein>
    <recommendedName>
        <fullName evidence="6">Transporter</fullName>
    </recommendedName>
</protein>
<dbReference type="PANTHER" id="PTHR42948">
    <property type="entry name" value="TRANSPORTER"/>
    <property type="match status" value="1"/>
</dbReference>
<dbReference type="KEGG" id="metu:GNH96_00225"/>
<dbReference type="RefSeq" id="WP_169601203.1">
    <property type="nucleotide sequence ID" value="NZ_CP046565.1"/>
</dbReference>
<dbReference type="GO" id="GO:0015293">
    <property type="term" value="F:symporter activity"/>
    <property type="evidence" value="ECO:0007669"/>
    <property type="project" value="UniProtKB-KW"/>
</dbReference>
<evidence type="ECO:0000256" key="5">
    <source>
        <dbReference type="ARBA" id="ARBA00023136"/>
    </source>
</evidence>
<feature type="transmembrane region" description="Helical" evidence="7">
    <location>
        <begin position="44"/>
        <end position="64"/>
    </location>
</feature>
<keyword evidence="5 7" id="KW-0472">Membrane</keyword>
<dbReference type="SUPFAM" id="SSF161070">
    <property type="entry name" value="SNF-like"/>
    <property type="match status" value="1"/>
</dbReference>
<keyword evidence="4 7" id="KW-1133">Transmembrane helix</keyword>
<keyword evidence="6" id="KW-0769">Symport</keyword>
<dbReference type="PROSITE" id="PS50267">
    <property type="entry name" value="NA_NEUROTRAN_SYMP_3"/>
    <property type="match status" value="1"/>
</dbReference>
<dbReference type="Pfam" id="PF00209">
    <property type="entry name" value="SNF"/>
    <property type="match status" value="2"/>
</dbReference>
<name>A0A858Q405_9GAMM</name>
<evidence type="ECO:0000256" key="7">
    <source>
        <dbReference type="SAM" id="Phobius"/>
    </source>
</evidence>
<dbReference type="PANTHER" id="PTHR42948:SF1">
    <property type="entry name" value="TRANSPORTER"/>
    <property type="match status" value="1"/>
</dbReference>
<dbReference type="PROSITE" id="PS00610">
    <property type="entry name" value="NA_NEUROTRAN_SYMP_1"/>
    <property type="match status" value="1"/>
</dbReference>
<feature type="transmembrane region" description="Helical" evidence="7">
    <location>
        <begin position="259"/>
        <end position="281"/>
    </location>
</feature>
<evidence type="ECO:0000256" key="6">
    <source>
        <dbReference type="RuleBase" id="RU003732"/>
    </source>
</evidence>
<feature type="transmembrane region" description="Helical" evidence="7">
    <location>
        <begin position="184"/>
        <end position="212"/>
    </location>
</feature>
<feature type="transmembrane region" description="Helical" evidence="7">
    <location>
        <begin position="98"/>
        <end position="123"/>
    </location>
</feature>
<feature type="transmembrane region" description="Helical" evidence="7">
    <location>
        <begin position="431"/>
        <end position="450"/>
    </location>
</feature>
<dbReference type="InterPro" id="IPR037272">
    <property type="entry name" value="SNS_sf"/>
</dbReference>
<dbReference type="InterPro" id="IPR000175">
    <property type="entry name" value="Na/ntran_symport"/>
</dbReference>
<feature type="transmembrane region" description="Helical" evidence="7">
    <location>
        <begin position="352"/>
        <end position="372"/>
    </location>
</feature>
<proteinExistence type="inferred from homology"/>
<dbReference type="NCBIfam" id="NF037979">
    <property type="entry name" value="Na_transp"/>
    <property type="match status" value="1"/>
</dbReference>
<comment type="subcellular location">
    <subcellularLocation>
        <location evidence="1">Membrane</location>
        <topology evidence="1">Multi-pass membrane protein</topology>
    </subcellularLocation>
</comment>
<feature type="transmembrane region" description="Helical" evidence="7">
    <location>
        <begin position="392"/>
        <end position="410"/>
    </location>
</feature>
<dbReference type="Proteomes" id="UP000503004">
    <property type="component" value="Chromosome"/>
</dbReference>
<reference evidence="9" key="1">
    <citation type="submission" date="2019-12" db="EMBL/GenBank/DDBJ databases">
        <authorList>
            <person name="Awala S.I."/>
            <person name="Rhee S.K."/>
        </authorList>
    </citation>
    <scope>NUCLEOTIDE SEQUENCE [LARGE SCALE GENOMIC DNA]</scope>
    <source>
        <strain evidence="9">IM1</strain>
    </source>
</reference>
<dbReference type="AlphaFoldDB" id="A0A858Q405"/>
<dbReference type="GO" id="GO:0016020">
    <property type="term" value="C:membrane"/>
    <property type="evidence" value="ECO:0007669"/>
    <property type="project" value="UniProtKB-SubCell"/>
</dbReference>
<evidence type="ECO:0000256" key="3">
    <source>
        <dbReference type="ARBA" id="ARBA00022692"/>
    </source>
</evidence>
<feature type="transmembrane region" description="Helical" evidence="7">
    <location>
        <begin position="310"/>
        <end position="331"/>
    </location>
</feature>
<dbReference type="CDD" id="cd10336">
    <property type="entry name" value="SLC6sbd_Tyt1-Like"/>
    <property type="match status" value="1"/>
</dbReference>
<dbReference type="InterPro" id="IPR047218">
    <property type="entry name" value="YocR/YhdH-like"/>
</dbReference>
<evidence type="ECO:0000256" key="1">
    <source>
        <dbReference type="ARBA" id="ARBA00004141"/>
    </source>
</evidence>
<evidence type="ECO:0000256" key="2">
    <source>
        <dbReference type="ARBA" id="ARBA00022448"/>
    </source>
</evidence>
<keyword evidence="2 6" id="KW-0813">Transport</keyword>
<comment type="similarity">
    <text evidence="6">Belongs to the sodium:neurotransmitter symporter (SNF) (TC 2.A.22) family.</text>
</comment>
<dbReference type="PRINTS" id="PR00176">
    <property type="entry name" value="NANEUSMPORT"/>
</dbReference>
<accession>A0A858Q405</accession>
<gene>
    <name evidence="8" type="ORF">GNH96_00225</name>
</gene>
<feature type="transmembrane region" description="Helical" evidence="7">
    <location>
        <begin position="153"/>
        <end position="172"/>
    </location>
</feature>
<keyword evidence="3 6" id="KW-0812">Transmembrane</keyword>
<feature type="transmembrane region" description="Helical" evidence="7">
    <location>
        <begin position="224"/>
        <end position="247"/>
    </location>
</feature>